<dbReference type="RefSeq" id="WP_091364520.1">
    <property type="nucleotide sequence ID" value="NZ_FMXA01000011.1"/>
</dbReference>
<protein>
    <submittedName>
        <fullName evidence="2">Uncharacterized protein</fullName>
    </submittedName>
</protein>
<feature type="transmembrane region" description="Helical" evidence="1">
    <location>
        <begin position="12"/>
        <end position="30"/>
    </location>
</feature>
<dbReference type="Proteomes" id="UP000199689">
    <property type="component" value="Unassembled WGS sequence"/>
</dbReference>
<sequence>MKKQKGQDLIEYAFLLALIVAVGAGIYSAGMPHSISNVFVQAGSLLGEASKKQLSAVSSYDDIIKRLGEGRYQGLADILKETPDGQAVDIDSDSAAGQQLAQKLNIQTKDGDGWFARVNTNGYFIVSYYSADANKGVTFSQLKSDYKDNPGKYGKDPVTSRYKTTFKINEGYYYPNGNLKTYNTVGHIETSPNGSGMSIYPGAR</sequence>
<evidence type="ECO:0000313" key="2">
    <source>
        <dbReference type="EMBL" id="SDA51079.1"/>
    </source>
</evidence>
<organism evidence="2 3">
    <name type="scientific">Allisonella histaminiformans</name>
    <dbReference type="NCBI Taxonomy" id="209880"/>
    <lineage>
        <taxon>Bacteria</taxon>
        <taxon>Bacillati</taxon>
        <taxon>Bacillota</taxon>
        <taxon>Negativicutes</taxon>
        <taxon>Veillonellales</taxon>
        <taxon>Veillonellaceae</taxon>
        <taxon>Allisonella</taxon>
    </lineage>
</organism>
<dbReference type="EMBL" id="FMXA01000011">
    <property type="protein sequence ID" value="SDA51079.1"/>
    <property type="molecule type" value="Genomic_DNA"/>
</dbReference>
<dbReference type="GeneID" id="87756035"/>
<proteinExistence type="predicted"/>
<keyword evidence="1" id="KW-0812">Transmembrane</keyword>
<gene>
    <name evidence="2" type="ORF">SAMN02910343_01011</name>
</gene>
<name>A0A1G5VYZ0_9FIRM</name>
<evidence type="ECO:0000256" key="1">
    <source>
        <dbReference type="SAM" id="Phobius"/>
    </source>
</evidence>
<keyword evidence="3" id="KW-1185">Reference proteome</keyword>
<dbReference type="AlphaFoldDB" id="A0A1G5VYZ0"/>
<dbReference type="OrthoDB" id="1636409at2"/>
<reference evidence="2 3" key="1">
    <citation type="submission" date="2016-10" db="EMBL/GenBank/DDBJ databases">
        <authorList>
            <person name="de Groot N.N."/>
        </authorList>
    </citation>
    <scope>NUCLEOTIDE SEQUENCE [LARGE SCALE GENOMIC DNA]</scope>
    <source>
        <strain evidence="2 3">DSM 15230</strain>
    </source>
</reference>
<accession>A0A1G5VYZ0</accession>
<evidence type="ECO:0000313" key="3">
    <source>
        <dbReference type="Proteomes" id="UP000199689"/>
    </source>
</evidence>
<keyword evidence="1" id="KW-0472">Membrane</keyword>
<keyword evidence="1" id="KW-1133">Transmembrane helix</keyword>